<dbReference type="GO" id="GO:0005783">
    <property type="term" value="C:endoplasmic reticulum"/>
    <property type="evidence" value="ECO:0007669"/>
    <property type="project" value="TreeGrafter"/>
</dbReference>
<dbReference type="Pfam" id="PF01027">
    <property type="entry name" value="Bax1-I"/>
    <property type="match status" value="1"/>
</dbReference>
<feature type="transmembrane region" description="Helical" evidence="5">
    <location>
        <begin position="173"/>
        <end position="194"/>
    </location>
</feature>
<evidence type="ECO:0000256" key="1">
    <source>
        <dbReference type="ARBA" id="ARBA00004141"/>
    </source>
</evidence>
<evidence type="ECO:0000313" key="6">
    <source>
        <dbReference type="Proteomes" id="UP000492821"/>
    </source>
</evidence>
<proteinExistence type="inferred from homology"/>
<feature type="transmembrane region" description="Helical" evidence="5">
    <location>
        <begin position="83"/>
        <end position="104"/>
    </location>
</feature>
<feature type="transmembrane region" description="Helical" evidence="5">
    <location>
        <begin position="24"/>
        <end position="45"/>
    </location>
</feature>
<keyword evidence="6" id="KW-1185">Reference proteome</keyword>
<accession>A0A7E4UNX2</accession>
<keyword evidence="3 5" id="KW-1133">Transmembrane helix</keyword>
<evidence type="ECO:0000256" key="4">
    <source>
        <dbReference type="ARBA" id="ARBA00023136"/>
    </source>
</evidence>
<feature type="transmembrane region" description="Helical" evidence="5">
    <location>
        <begin position="144"/>
        <end position="167"/>
    </location>
</feature>
<feature type="transmembrane region" description="Helical" evidence="5">
    <location>
        <begin position="57"/>
        <end position="76"/>
    </location>
</feature>
<dbReference type="GO" id="GO:2001234">
    <property type="term" value="P:negative regulation of apoptotic signaling pathway"/>
    <property type="evidence" value="ECO:0007669"/>
    <property type="project" value="TreeGrafter"/>
</dbReference>
<reference evidence="7" key="2">
    <citation type="submission" date="2020-10" db="UniProtKB">
        <authorList>
            <consortium name="WormBaseParasite"/>
        </authorList>
    </citation>
    <scope>IDENTIFICATION</scope>
</reference>
<dbReference type="PANTHER" id="PTHR23291">
    <property type="entry name" value="BAX INHIBITOR-RELATED"/>
    <property type="match status" value="1"/>
</dbReference>
<protein>
    <submittedName>
        <fullName evidence="7">N-methyl-D-aspartate receptor-associated protein</fullName>
    </submittedName>
</protein>
<dbReference type="GO" id="GO:0005794">
    <property type="term" value="C:Golgi apparatus"/>
    <property type="evidence" value="ECO:0007669"/>
    <property type="project" value="TreeGrafter"/>
</dbReference>
<reference evidence="6" key="1">
    <citation type="journal article" date="2013" name="Genetics">
        <title>The draft genome and transcriptome of Panagrellus redivivus are shaped by the harsh demands of a free-living lifestyle.</title>
        <authorList>
            <person name="Srinivasan J."/>
            <person name="Dillman A.R."/>
            <person name="Macchietto M.G."/>
            <person name="Heikkinen L."/>
            <person name="Lakso M."/>
            <person name="Fracchia K.M."/>
            <person name="Antoshechkin I."/>
            <person name="Mortazavi A."/>
            <person name="Wong G."/>
            <person name="Sternberg P.W."/>
        </authorList>
    </citation>
    <scope>NUCLEOTIDE SEQUENCE [LARGE SCALE GENOMIC DNA]</scope>
    <source>
        <strain evidence="6">MT8872</strain>
    </source>
</reference>
<organism evidence="6 7">
    <name type="scientific">Panagrellus redivivus</name>
    <name type="common">Microworm</name>
    <dbReference type="NCBI Taxonomy" id="6233"/>
    <lineage>
        <taxon>Eukaryota</taxon>
        <taxon>Metazoa</taxon>
        <taxon>Ecdysozoa</taxon>
        <taxon>Nematoda</taxon>
        <taxon>Chromadorea</taxon>
        <taxon>Rhabditida</taxon>
        <taxon>Tylenchina</taxon>
        <taxon>Panagrolaimomorpha</taxon>
        <taxon>Panagrolaimoidea</taxon>
        <taxon>Panagrolaimidae</taxon>
        <taxon>Panagrellus</taxon>
    </lineage>
</organism>
<comment type="similarity">
    <text evidence="5">Belongs to the BI1 family.</text>
</comment>
<feature type="transmembrane region" description="Helical" evidence="5">
    <location>
        <begin position="206"/>
        <end position="228"/>
    </location>
</feature>
<evidence type="ECO:0000313" key="7">
    <source>
        <dbReference type="WBParaSite" id="Pan_g1071.t1"/>
    </source>
</evidence>
<sequence length="233" mass="25577">MTSQQKASLCFKDSTIRNGFVRKVFALLTVMLLIVSVMAAVPFVFPSLKDSIQDDPIPFFISLGVFVVVSILLICIERLRRNVPYNLIAMGILAVATGYMIMMICSFLDIVAVLMAFGGTTVACLLVAGFALQTKVDLYSKFGGLFVFFSLFLLAGVLFSFTALAQVPALMCLYSWLGVVLFMLFFAIDIQLVMGGHRFAIDEEEYVFAALTLFLDIINILIRLLSLVGGSGK</sequence>
<dbReference type="AlphaFoldDB" id="A0A7E4UNX2"/>
<keyword evidence="4 5" id="KW-0472">Membrane</keyword>
<feature type="transmembrane region" description="Helical" evidence="5">
    <location>
        <begin position="110"/>
        <end position="132"/>
    </location>
</feature>
<evidence type="ECO:0000256" key="3">
    <source>
        <dbReference type="ARBA" id="ARBA00022989"/>
    </source>
</evidence>
<keyword evidence="2 5" id="KW-0812">Transmembrane</keyword>
<comment type="subcellular location">
    <subcellularLocation>
        <location evidence="1">Membrane</location>
        <topology evidence="1">Multi-pass membrane protein</topology>
    </subcellularLocation>
</comment>
<name>A0A7E4UNX2_PANRE</name>
<evidence type="ECO:0000256" key="2">
    <source>
        <dbReference type="ARBA" id="ARBA00022692"/>
    </source>
</evidence>
<dbReference type="GO" id="GO:0016020">
    <property type="term" value="C:membrane"/>
    <property type="evidence" value="ECO:0007669"/>
    <property type="project" value="UniProtKB-SubCell"/>
</dbReference>
<dbReference type="PANTHER" id="PTHR23291:SF127">
    <property type="entry name" value="PROTEIN LIFEGUARD 1-LIKE"/>
    <property type="match status" value="1"/>
</dbReference>
<evidence type="ECO:0000256" key="5">
    <source>
        <dbReference type="RuleBase" id="RU004379"/>
    </source>
</evidence>
<dbReference type="WBParaSite" id="Pan_g1071.t1">
    <property type="protein sequence ID" value="Pan_g1071.t1"/>
    <property type="gene ID" value="Pan_g1071"/>
</dbReference>
<dbReference type="Proteomes" id="UP000492821">
    <property type="component" value="Unassembled WGS sequence"/>
</dbReference>
<dbReference type="InterPro" id="IPR006214">
    <property type="entry name" value="Bax_inhibitor_1-related"/>
</dbReference>